<dbReference type="PROSITE" id="PS51143">
    <property type="entry name" value="MT_A70"/>
    <property type="match status" value="1"/>
</dbReference>
<dbReference type="GO" id="GO:0005634">
    <property type="term" value="C:nucleus"/>
    <property type="evidence" value="ECO:0007669"/>
    <property type="project" value="TreeGrafter"/>
</dbReference>
<comment type="caution">
    <text evidence="2">The sequence shown here is derived from an EMBL/GenBank/DDBJ whole genome shotgun (WGS) entry which is preliminary data.</text>
</comment>
<comment type="similarity">
    <text evidence="1">Belongs to the MT-A70-like family.</text>
</comment>
<name>A0AAW1LGC1_POPJA</name>
<dbReference type="GO" id="GO:0008168">
    <property type="term" value="F:methyltransferase activity"/>
    <property type="evidence" value="ECO:0007669"/>
    <property type="project" value="TreeGrafter"/>
</dbReference>
<dbReference type="Pfam" id="PF05063">
    <property type="entry name" value="MT-A70"/>
    <property type="match status" value="1"/>
</dbReference>
<dbReference type="InterPro" id="IPR007757">
    <property type="entry name" value="MT-A70-like"/>
</dbReference>
<gene>
    <name evidence="2" type="ORF">QE152_g12877</name>
</gene>
<keyword evidence="3" id="KW-1185">Reference proteome</keyword>
<evidence type="ECO:0000313" key="2">
    <source>
        <dbReference type="EMBL" id="KAK9732418.1"/>
    </source>
</evidence>
<proteinExistence type="inferred from homology"/>
<accession>A0AAW1LGC1</accession>
<dbReference type="PANTHER" id="PTHR12829:SF4">
    <property type="entry name" value="N(6)-ADENINE-SPECIFIC METHYLTRANSFERASE METTL4"/>
    <property type="match status" value="1"/>
</dbReference>
<sequence>MSLIYEDEWGYFISHADFIEKIYENVNAKDISKSFKFQKDLFRIDYPYTKLKTKNCLKRKHENEEYNSHFRSEVDHVKSLYTVFYNKLAANKIFKINASRENRLRNDDALIASQNIYHVSGLHTVKDVIGENTNDAIEVEIQKTHYIFPEDSKFYCSDINPPWWNKYIRRKKAKVNNSGTYAMMYNDDLKELPIEHLISETAVVIVWCTNSTSHLSYLTDVIFEKWKVKYMKKWYWMKVTTAGEPICNFSEPPGKQPFEQIIFASTCGEKFDNIPDKKLVVSVPSALHSHKPPLAELLQKFLPGNLKKLEIFARYLLPHWTSYGLEALRFQHCSLYEGKIQ</sequence>
<dbReference type="Proteomes" id="UP001458880">
    <property type="component" value="Unassembled WGS sequence"/>
</dbReference>
<dbReference type="AlphaFoldDB" id="A0AAW1LGC1"/>
<evidence type="ECO:0000313" key="3">
    <source>
        <dbReference type="Proteomes" id="UP001458880"/>
    </source>
</evidence>
<dbReference type="PANTHER" id="PTHR12829">
    <property type="entry name" value="N6-ADENOSINE-METHYLTRANSFERASE"/>
    <property type="match status" value="1"/>
</dbReference>
<evidence type="ECO:0000256" key="1">
    <source>
        <dbReference type="PROSITE-ProRule" id="PRU00489"/>
    </source>
</evidence>
<organism evidence="2 3">
    <name type="scientific">Popillia japonica</name>
    <name type="common">Japanese beetle</name>
    <dbReference type="NCBI Taxonomy" id="7064"/>
    <lineage>
        <taxon>Eukaryota</taxon>
        <taxon>Metazoa</taxon>
        <taxon>Ecdysozoa</taxon>
        <taxon>Arthropoda</taxon>
        <taxon>Hexapoda</taxon>
        <taxon>Insecta</taxon>
        <taxon>Pterygota</taxon>
        <taxon>Neoptera</taxon>
        <taxon>Endopterygota</taxon>
        <taxon>Coleoptera</taxon>
        <taxon>Polyphaga</taxon>
        <taxon>Scarabaeiformia</taxon>
        <taxon>Scarabaeidae</taxon>
        <taxon>Rutelinae</taxon>
        <taxon>Popillia</taxon>
    </lineage>
</organism>
<dbReference type="EMBL" id="JASPKY010000119">
    <property type="protein sequence ID" value="KAK9732418.1"/>
    <property type="molecule type" value="Genomic_DNA"/>
</dbReference>
<reference evidence="2 3" key="1">
    <citation type="journal article" date="2024" name="BMC Genomics">
        <title>De novo assembly and annotation of Popillia japonica's genome with initial clues to its potential as an invasive pest.</title>
        <authorList>
            <person name="Cucini C."/>
            <person name="Boschi S."/>
            <person name="Funari R."/>
            <person name="Cardaioli E."/>
            <person name="Iannotti N."/>
            <person name="Marturano G."/>
            <person name="Paoli F."/>
            <person name="Bruttini M."/>
            <person name="Carapelli A."/>
            <person name="Frati F."/>
            <person name="Nardi F."/>
        </authorList>
    </citation>
    <scope>NUCLEOTIDE SEQUENCE [LARGE SCALE GENOMIC DNA]</scope>
    <source>
        <strain evidence="2">DMR45628</strain>
    </source>
</reference>
<protein>
    <submittedName>
        <fullName evidence="2">MT-A70</fullName>
    </submittedName>
</protein>